<dbReference type="AlphaFoldDB" id="A0A449A8T1"/>
<proteinExistence type="predicted"/>
<keyword evidence="1" id="KW-0472">Membrane</keyword>
<name>A0A449A8T1_9BACT</name>
<sequence>MAKFERDPITCQERINKRRELLAKLHEENLQILIDPSKQSEFIDEMAEKDCNHPECLLNKKVITVEEKSKIKFYNFITILFCLITIFMLTILAVFIGRVGN</sequence>
<accession>A0A449A8T1</accession>
<keyword evidence="1" id="KW-1133">Transmembrane helix</keyword>
<evidence type="ECO:0000313" key="3">
    <source>
        <dbReference type="Proteomes" id="UP000290942"/>
    </source>
</evidence>
<evidence type="ECO:0000313" key="2">
    <source>
        <dbReference type="EMBL" id="VEU60641.1"/>
    </source>
</evidence>
<feature type="transmembrane region" description="Helical" evidence="1">
    <location>
        <begin position="73"/>
        <end position="96"/>
    </location>
</feature>
<dbReference type="RefSeq" id="WP_129687572.1">
    <property type="nucleotide sequence ID" value="NZ_LR214970.1"/>
</dbReference>
<gene>
    <name evidence="2" type="ORF">NCTC10122_00239</name>
</gene>
<evidence type="ECO:0000256" key="1">
    <source>
        <dbReference type="SAM" id="Phobius"/>
    </source>
</evidence>
<reference evidence="2 3" key="1">
    <citation type="submission" date="2019-01" db="EMBL/GenBank/DDBJ databases">
        <authorList>
            <consortium name="Pathogen Informatics"/>
        </authorList>
    </citation>
    <scope>NUCLEOTIDE SEQUENCE [LARGE SCALE GENOMIC DNA]</scope>
    <source>
        <strain evidence="2 3">NCTC10122</strain>
    </source>
</reference>
<dbReference type="EMBL" id="LR214970">
    <property type="protein sequence ID" value="VEU60641.1"/>
    <property type="molecule type" value="Genomic_DNA"/>
</dbReference>
<protein>
    <submittedName>
        <fullName evidence="2">Uncharacterized protein</fullName>
    </submittedName>
</protein>
<organism evidence="2 3">
    <name type="scientific">Mycoplasmopsis bovigenitalium</name>
    <dbReference type="NCBI Taxonomy" id="2112"/>
    <lineage>
        <taxon>Bacteria</taxon>
        <taxon>Bacillati</taxon>
        <taxon>Mycoplasmatota</taxon>
        <taxon>Mycoplasmoidales</taxon>
        <taxon>Metamycoplasmataceae</taxon>
        <taxon>Mycoplasmopsis</taxon>
    </lineage>
</organism>
<dbReference type="Proteomes" id="UP000290942">
    <property type="component" value="Chromosome"/>
</dbReference>
<keyword evidence="1" id="KW-0812">Transmembrane</keyword>